<dbReference type="SUPFAM" id="SSF46955">
    <property type="entry name" value="Putative DNA-binding domain"/>
    <property type="match status" value="1"/>
</dbReference>
<evidence type="ECO:0000256" key="6">
    <source>
        <dbReference type="ARBA" id="ARBA00022598"/>
    </source>
</evidence>
<evidence type="ECO:0000256" key="4">
    <source>
        <dbReference type="ARBA" id="ARBA00022490"/>
    </source>
</evidence>
<dbReference type="Pfam" id="PF03484">
    <property type="entry name" value="B5"/>
    <property type="match status" value="1"/>
</dbReference>
<evidence type="ECO:0000256" key="16">
    <source>
        <dbReference type="PROSITE-ProRule" id="PRU00209"/>
    </source>
</evidence>
<comment type="cofactor">
    <cofactor evidence="15">
        <name>Mg(2+)</name>
        <dbReference type="ChEBI" id="CHEBI:18420"/>
    </cofactor>
    <text evidence="15">Binds 2 magnesium ions per tetramer.</text>
</comment>
<dbReference type="GO" id="GO:0005524">
    <property type="term" value="F:ATP binding"/>
    <property type="evidence" value="ECO:0007669"/>
    <property type="project" value="UniProtKB-UniRule"/>
</dbReference>
<organism evidence="20 21">
    <name type="scientific">Candidatus Uhrbacteria bacterium RIFCSPLOWO2_01_FULL_47_25</name>
    <dbReference type="NCBI Taxonomy" id="1802402"/>
    <lineage>
        <taxon>Bacteria</taxon>
        <taxon>Candidatus Uhriibacteriota</taxon>
    </lineage>
</organism>
<dbReference type="InterPro" id="IPR002547">
    <property type="entry name" value="tRNA-bd_dom"/>
</dbReference>
<evidence type="ECO:0000256" key="12">
    <source>
        <dbReference type="ARBA" id="ARBA00022917"/>
    </source>
</evidence>
<dbReference type="NCBIfam" id="TIGR00472">
    <property type="entry name" value="pheT_bact"/>
    <property type="match status" value="1"/>
</dbReference>
<keyword evidence="8 15" id="KW-0547">Nucleotide-binding</keyword>
<keyword evidence="13 15" id="KW-0030">Aminoacyl-tRNA synthetase</keyword>
<dbReference type="AlphaFoldDB" id="A0A1F7UWX7"/>
<name>A0A1F7UWX7_9BACT</name>
<dbReference type="SMART" id="SM00874">
    <property type="entry name" value="B5"/>
    <property type="match status" value="1"/>
</dbReference>
<dbReference type="Proteomes" id="UP000176846">
    <property type="component" value="Unassembled WGS sequence"/>
</dbReference>
<dbReference type="FunFam" id="3.50.40.10:FF:000001">
    <property type="entry name" value="Phenylalanine--tRNA ligase beta subunit"/>
    <property type="match status" value="1"/>
</dbReference>
<dbReference type="InterPro" id="IPR012340">
    <property type="entry name" value="NA-bd_OB-fold"/>
</dbReference>
<dbReference type="Pfam" id="PF17759">
    <property type="entry name" value="tRNA_synthFbeta"/>
    <property type="match status" value="1"/>
</dbReference>
<dbReference type="SUPFAM" id="SSF54991">
    <property type="entry name" value="Anticodon-binding domain of PheRS"/>
    <property type="match status" value="1"/>
</dbReference>
<dbReference type="InterPro" id="IPR033714">
    <property type="entry name" value="tRNA_bind_bactPheRS"/>
</dbReference>
<dbReference type="CDD" id="cd02796">
    <property type="entry name" value="tRNA_bind_bactPheRS"/>
    <property type="match status" value="1"/>
</dbReference>
<sequence length="795" mass="88078">MLFRLPYSWLKEYVWVPKNPHDLARQLSLHGPSVEKVEAVRHEFTGVVVGEIVSIERHPNADKLQVAMVRANNGVLLRIICGAPNIKVGQKVPLALVGATLPGGTTVSRRAVRGVMSEGMLCSARELGIHDDHLGILILHPSSKIGARLVDLGDVKDYVLEVEPTTNRPDISSVIGVAREVSAIVGKPLKQSGGRSEIKKTYSCPLTVKVLNRKLCPRFMAVLIKNVSVGASPWWMQERLARAGIRPINSVVDVTNYVLLEYGQPLHAFDADKLGNTIIVREAKPGETILALDGRTYRLKSNHLVVADAKKPVSIAGVMGGETTAVTTNTTNVVLECANFDPVSIRRTSRELQLFSDSSRLFEKGLSKESPTLTLSRAIELVHKICGGKHSSITDIRAKRYSPLSVELPLSRLSRVLGLSMPQLTVKRLLKRLGFRVGGQGATLRVTVPYWRDHDVSAPEDLIEEVARLYGYHRLTSVLPSVVLSTKDELEDFSTEDKLRHSLVAMGFVETLNYSFIRESWLKAMAYPPSRALKILNPLTNDLVFLRPSLLPSLAAIVEANLAHREEIKIFEIAKIYLPGQSHGRGLENYREEPVFLGGVMTRTGATAEELYRLIKGVVEDLYHKNVNNRADIQEELIKSRPPFADGLSAVIRQTNGRDGGVFGILDPLFLQSFGVNQMVAAFELPLSLFIGFRGYPAYRPPPKFPAVKRDISLAVSPNVRYTDLVRIMKSSTSLLESVELFDIYHDERLGDSMYSCAMHLIYRAPGRTLSSEEVEQAEAAMLKMLKGQFGVILR</sequence>
<protein>
    <recommendedName>
        <fullName evidence="15">Phenylalanine--tRNA ligase beta subunit</fullName>
        <ecNumber evidence="15">6.1.1.20</ecNumber>
    </recommendedName>
    <alternativeName>
        <fullName evidence="15">Phenylalanyl-tRNA synthetase beta subunit</fullName>
        <shortName evidence="15">PheRS</shortName>
    </alternativeName>
</protein>
<evidence type="ECO:0000256" key="13">
    <source>
        <dbReference type="ARBA" id="ARBA00023146"/>
    </source>
</evidence>
<dbReference type="InterPro" id="IPR005146">
    <property type="entry name" value="B3/B4_tRNA-bd"/>
</dbReference>
<dbReference type="Gene3D" id="3.30.930.10">
    <property type="entry name" value="Bira Bifunctional Protein, Domain 2"/>
    <property type="match status" value="1"/>
</dbReference>
<evidence type="ECO:0000256" key="2">
    <source>
        <dbReference type="ARBA" id="ARBA00008653"/>
    </source>
</evidence>
<evidence type="ECO:0000256" key="3">
    <source>
        <dbReference type="ARBA" id="ARBA00011209"/>
    </source>
</evidence>
<dbReference type="GO" id="GO:0000287">
    <property type="term" value="F:magnesium ion binding"/>
    <property type="evidence" value="ECO:0007669"/>
    <property type="project" value="UniProtKB-UniRule"/>
</dbReference>
<dbReference type="GO" id="GO:0004826">
    <property type="term" value="F:phenylalanine-tRNA ligase activity"/>
    <property type="evidence" value="ECO:0007669"/>
    <property type="project" value="UniProtKB-UniRule"/>
</dbReference>
<evidence type="ECO:0000259" key="17">
    <source>
        <dbReference type="PROSITE" id="PS50886"/>
    </source>
</evidence>
<accession>A0A1F7UWX7</accession>
<evidence type="ECO:0000256" key="5">
    <source>
        <dbReference type="ARBA" id="ARBA00022555"/>
    </source>
</evidence>
<feature type="binding site" evidence="15">
    <location>
        <position position="461"/>
    </location>
    <ligand>
        <name>Mg(2+)</name>
        <dbReference type="ChEBI" id="CHEBI:18420"/>
        <note>shared with alpha subunit</note>
    </ligand>
</feature>
<feature type="domain" description="TRNA-binding" evidence="17">
    <location>
        <begin position="41"/>
        <end position="150"/>
    </location>
</feature>
<dbReference type="EC" id="6.1.1.20" evidence="15"/>
<dbReference type="HAMAP" id="MF_00283">
    <property type="entry name" value="Phe_tRNA_synth_beta1"/>
    <property type="match status" value="1"/>
</dbReference>
<dbReference type="InterPro" id="IPR005147">
    <property type="entry name" value="tRNA_synthase_B5-dom"/>
</dbReference>
<comment type="caution">
    <text evidence="20">The sequence shown here is derived from an EMBL/GenBank/DDBJ whole genome shotgun (WGS) entry which is preliminary data.</text>
</comment>
<feature type="binding site" evidence="15">
    <location>
        <position position="465"/>
    </location>
    <ligand>
        <name>Mg(2+)</name>
        <dbReference type="ChEBI" id="CHEBI:18420"/>
        <note>shared with alpha subunit</note>
    </ligand>
</feature>
<keyword evidence="12 15" id="KW-0648">Protein biosynthesis</keyword>
<dbReference type="InterPro" id="IPR020825">
    <property type="entry name" value="Phe-tRNA_synthase-like_B3/B4"/>
</dbReference>
<dbReference type="GO" id="GO:0000049">
    <property type="term" value="F:tRNA binding"/>
    <property type="evidence" value="ECO:0007669"/>
    <property type="project" value="UniProtKB-UniRule"/>
</dbReference>
<feature type="domain" description="B5" evidence="19">
    <location>
        <begin position="401"/>
        <end position="477"/>
    </location>
</feature>
<dbReference type="SUPFAM" id="SSF55681">
    <property type="entry name" value="Class II aaRS and biotin synthetases"/>
    <property type="match status" value="1"/>
</dbReference>
<evidence type="ECO:0000256" key="11">
    <source>
        <dbReference type="ARBA" id="ARBA00022884"/>
    </source>
</evidence>
<evidence type="ECO:0000313" key="21">
    <source>
        <dbReference type="Proteomes" id="UP000176846"/>
    </source>
</evidence>
<evidence type="ECO:0000256" key="8">
    <source>
        <dbReference type="ARBA" id="ARBA00022741"/>
    </source>
</evidence>
<evidence type="ECO:0000313" key="20">
    <source>
        <dbReference type="EMBL" id="OGL82779.1"/>
    </source>
</evidence>
<dbReference type="Gene3D" id="3.50.40.10">
    <property type="entry name" value="Phenylalanyl-trna Synthetase, Chain B, domain 3"/>
    <property type="match status" value="1"/>
</dbReference>
<dbReference type="NCBIfam" id="NF045760">
    <property type="entry name" value="YtpR"/>
    <property type="match status" value="1"/>
</dbReference>
<dbReference type="Pfam" id="PF03147">
    <property type="entry name" value="FDX-ACB"/>
    <property type="match status" value="1"/>
</dbReference>
<comment type="catalytic activity">
    <reaction evidence="14 15">
        <text>tRNA(Phe) + L-phenylalanine + ATP = L-phenylalanyl-tRNA(Phe) + AMP + diphosphate + H(+)</text>
        <dbReference type="Rhea" id="RHEA:19413"/>
        <dbReference type="Rhea" id="RHEA-COMP:9668"/>
        <dbReference type="Rhea" id="RHEA-COMP:9699"/>
        <dbReference type="ChEBI" id="CHEBI:15378"/>
        <dbReference type="ChEBI" id="CHEBI:30616"/>
        <dbReference type="ChEBI" id="CHEBI:33019"/>
        <dbReference type="ChEBI" id="CHEBI:58095"/>
        <dbReference type="ChEBI" id="CHEBI:78442"/>
        <dbReference type="ChEBI" id="CHEBI:78531"/>
        <dbReference type="ChEBI" id="CHEBI:456215"/>
        <dbReference type="EC" id="6.1.1.20"/>
    </reaction>
</comment>
<dbReference type="InterPro" id="IPR005121">
    <property type="entry name" value="Fdx_antiC-bd"/>
</dbReference>
<dbReference type="PANTHER" id="PTHR10947">
    <property type="entry name" value="PHENYLALANYL-TRNA SYNTHETASE BETA CHAIN AND LEUCINE-RICH REPEAT-CONTAINING PROTEIN 47"/>
    <property type="match status" value="1"/>
</dbReference>
<dbReference type="InterPro" id="IPR041616">
    <property type="entry name" value="PheRS_beta_core"/>
</dbReference>
<dbReference type="Pfam" id="PF03483">
    <property type="entry name" value="B3_4"/>
    <property type="match status" value="1"/>
</dbReference>
<dbReference type="GO" id="GO:0009328">
    <property type="term" value="C:phenylalanine-tRNA ligase complex"/>
    <property type="evidence" value="ECO:0007669"/>
    <property type="project" value="TreeGrafter"/>
</dbReference>
<gene>
    <name evidence="15" type="primary">pheT</name>
    <name evidence="20" type="ORF">A2936_05595</name>
</gene>
<comment type="subunit">
    <text evidence="3 15">Tetramer of two alpha and two beta subunits.</text>
</comment>
<keyword evidence="10 15" id="KW-0460">Magnesium</keyword>
<dbReference type="Gene3D" id="3.30.56.10">
    <property type="match status" value="2"/>
</dbReference>
<dbReference type="PROSITE" id="PS51447">
    <property type="entry name" value="FDX_ACB"/>
    <property type="match status" value="1"/>
</dbReference>
<evidence type="ECO:0000256" key="14">
    <source>
        <dbReference type="ARBA" id="ARBA00049255"/>
    </source>
</evidence>
<comment type="subcellular location">
    <subcellularLocation>
        <location evidence="1 15">Cytoplasm</location>
    </subcellularLocation>
</comment>
<dbReference type="InterPro" id="IPR036690">
    <property type="entry name" value="Fdx_antiC-bd_sf"/>
</dbReference>
<dbReference type="InterPro" id="IPR004532">
    <property type="entry name" value="Phe-tRNA-ligase_IIc_bsu_bact"/>
</dbReference>
<dbReference type="SMART" id="SM00873">
    <property type="entry name" value="B3_4"/>
    <property type="match status" value="1"/>
</dbReference>
<evidence type="ECO:0000256" key="10">
    <source>
        <dbReference type="ARBA" id="ARBA00022842"/>
    </source>
</evidence>
<dbReference type="PROSITE" id="PS51483">
    <property type="entry name" value="B5"/>
    <property type="match status" value="1"/>
</dbReference>
<keyword evidence="4 15" id="KW-0963">Cytoplasm</keyword>
<proteinExistence type="inferred from homology"/>
<dbReference type="InterPro" id="IPR045060">
    <property type="entry name" value="Phe-tRNA-ligase_IIc_bsu"/>
</dbReference>
<feature type="domain" description="FDX-ACB" evidence="18">
    <location>
        <begin position="703"/>
        <end position="795"/>
    </location>
</feature>
<evidence type="ECO:0000256" key="15">
    <source>
        <dbReference type="HAMAP-Rule" id="MF_00283"/>
    </source>
</evidence>
<evidence type="ECO:0000259" key="18">
    <source>
        <dbReference type="PROSITE" id="PS51447"/>
    </source>
</evidence>
<reference evidence="20 21" key="1">
    <citation type="journal article" date="2016" name="Nat. Commun.">
        <title>Thousands of microbial genomes shed light on interconnected biogeochemical processes in an aquifer system.</title>
        <authorList>
            <person name="Anantharaman K."/>
            <person name="Brown C.T."/>
            <person name="Hug L.A."/>
            <person name="Sharon I."/>
            <person name="Castelle C.J."/>
            <person name="Probst A.J."/>
            <person name="Thomas B.C."/>
            <person name="Singh A."/>
            <person name="Wilkins M.J."/>
            <person name="Karaoz U."/>
            <person name="Brodie E.L."/>
            <person name="Williams K.H."/>
            <person name="Hubbard S.S."/>
            <person name="Banfield J.F."/>
        </authorList>
    </citation>
    <scope>NUCLEOTIDE SEQUENCE [LARGE SCALE GENOMIC DNA]</scope>
</reference>
<dbReference type="InterPro" id="IPR009061">
    <property type="entry name" value="DNA-bd_dom_put_sf"/>
</dbReference>
<keyword evidence="11 16" id="KW-0694">RNA-binding</keyword>
<dbReference type="GO" id="GO:0006432">
    <property type="term" value="P:phenylalanyl-tRNA aminoacylation"/>
    <property type="evidence" value="ECO:0007669"/>
    <property type="project" value="UniProtKB-UniRule"/>
</dbReference>
<keyword evidence="7 15" id="KW-0479">Metal-binding</keyword>
<dbReference type="Gene3D" id="3.30.70.380">
    <property type="entry name" value="Ferrodoxin-fold anticodon-binding domain"/>
    <property type="match status" value="1"/>
</dbReference>
<feature type="binding site" evidence="15">
    <location>
        <position position="455"/>
    </location>
    <ligand>
        <name>Mg(2+)</name>
        <dbReference type="ChEBI" id="CHEBI:18420"/>
        <note>shared with alpha subunit</note>
    </ligand>
</feature>
<comment type="similarity">
    <text evidence="2 15">Belongs to the phenylalanyl-tRNA synthetase beta subunit family. Type 1 subfamily.</text>
</comment>
<keyword evidence="6 15" id="KW-0436">Ligase</keyword>
<evidence type="ECO:0000256" key="9">
    <source>
        <dbReference type="ARBA" id="ARBA00022840"/>
    </source>
</evidence>
<dbReference type="InterPro" id="IPR045864">
    <property type="entry name" value="aa-tRNA-synth_II/BPL/LPL"/>
</dbReference>
<dbReference type="FunFam" id="2.40.50.140:FF:000045">
    <property type="entry name" value="Phenylalanine--tRNA ligase beta subunit"/>
    <property type="match status" value="1"/>
</dbReference>
<dbReference type="Gene3D" id="2.40.50.140">
    <property type="entry name" value="Nucleic acid-binding proteins"/>
    <property type="match status" value="1"/>
</dbReference>
<evidence type="ECO:0000256" key="7">
    <source>
        <dbReference type="ARBA" id="ARBA00022723"/>
    </source>
</evidence>
<dbReference type="SMART" id="SM00896">
    <property type="entry name" value="FDX-ACB"/>
    <property type="match status" value="1"/>
</dbReference>
<dbReference type="Pfam" id="PF01588">
    <property type="entry name" value="tRNA_bind"/>
    <property type="match status" value="1"/>
</dbReference>
<dbReference type="SUPFAM" id="SSF56037">
    <property type="entry name" value="PheT/TilS domain"/>
    <property type="match status" value="1"/>
</dbReference>
<keyword evidence="9 15" id="KW-0067">ATP-binding</keyword>
<dbReference type="SUPFAM" id="SSF50249">
    <property type="entry name" value="Nucleic acid-binding proteins"/>
    <property type="match status" value="1"/>
</dbReference>
<dbReference type="PROSITE" id="PS50886">
    <property type="entry name" value="TRBD"/>
    <property type="match status" value="1"/>
</dbReference>
<dbReference type="EMBL" id="MGEK01000008">
    <property type="protein sequence ID" value="OGL82779.1"/>
    <property type="molecule type" value="Genomic_DNA"/>
</dbReference>
<keyword evidence="5 16" id="KW-0820">tRNA-binding</keyword>
<dbReference type="PANTHER" id="PTHR10947:SF0">
    <property type="entry name" value="PHENYLALANINE--TRNA LIGASE BETA SUBUNIT"/>
    <property type="match status" value="1"/>
</dbReference>
<evidence type="ECO:0000256" key="1">
    <source>
        <dbReference type="ARBA" id="ARBA00004496"/>
    </source>
</evidence>
<feature type="binding site" evidence="15">
    <location>
        <position position="464"/>
    </location>
    <ligand>
        <name>Mg(2+)</name>
        <dbReference type="ChEBI" id="CHEBI:18420"/>
        <note>shared with alpha subunit</note>
    </ligand>
</feature>
<evidence type="ECO:0000259" key="19">
    <source>
        <dbReference type="PROSITE" id="PS51483"/>
    </source>
</evidence>